<dbReference type="EMBL" id="HE971709">
    <property type="protein sequence ID" value="CCK28499.1"/>
    <property type="molecule type" value="Genomic_DNA"/>
</dbReference>
<dbReference type="Proteomes" id="UP000008043">
    <property type="component" value="Chromosome"/>
</dbReference>
<dbReference type="Pfam" id="PF07811">
    <property type="entry name" value="TadE"/>
    <property type="match status" value="1"/>
</dbReference>
<organism evidence="2 3">
    <name type="scientific">Streptomyces davaonensis (strain DSM 101723 / JCM 4913 / KCC S-0913 / 768)</name>
    <dbReference type="NCBI Taxonomy" id="1214101"/>
    <lineage>
        <taxon>Bacteria</taxon>
        <taxon>Bacillati</taxon>
        <taxon>Actinomycetota</taxon>
        <taxon>Actinomycetes</taxon>
        <taxon>Kitasatosporales</taxon>
        <taxon>Streptomycetaceae</taxon>
        <taxon>Streptomyces</taxon>
    </lineage>
</organism>
<dbReference type="STRING" id="1214101.BN159_4120"/>
<dbReference type="PATRIC" id="fig|1214101.3.peg.4173"/>
<dbReference type="AlphaFoldDB" id="K4R711"/>
<reference evidence="2 3" key="1">
    <citation type="journal article" date="2012" name="J. Bacteriol.">
        <title>Genome sequence of the bacterium Streptomyces davawensis JCM 4913 and heterologous production of the unique antibiotic roseoflavin.</title>
        <authorList>
            <person name="Jankowitsch F."/>
            <person name="Schwarz J."/>
            <person name="Ruckert C."/>
            <person name="Gust B."/>
            <person name="Szczepanowski R."/>
            <person name="Blom J."/>
            <person name="Pelzer S."/>
            <person name="Kalinowski J."/>
            <person name="Mack M."/>
        </authorList>
    </citation>
    <scope>NUCLEOTIDE SEQUENCE [LARGE SCALE GENOMIC DNA]</scope>
    <source>
        <strain evidence="3">DSM 101723 / JCM 4913 / KCC S-0913 / 768</strain>
    </source>
</reference>
<dbReference type="NCBIfam" id="NF041390">
    <property type="entry name" value="TadE_Rv3655c"/>
    <property type="match status" value="1"/>
</dbReference>
<protein>
    <submittedName>
        <fullName evidence="2">Putative secreted protein</fullName>
    </submittedName>
</protein>
<keyword evidence="3" id="KW-1185">Reference proteome</keyword>
<name>K4R711_STRDJ</name>
<sequence length="110" mass="11271">MVLPVLVMFAMALVWGLLVVAAQIQCVDAARTGARAAARQDPADQVVAVTREAAPSGAKVTVSRAGDQVRVLVVAKPPALRGLPFEVREEAVAAAEQDTAPSQATAGVSP</sequence>
<proteinExistence type="predicted"/>
<gene>
    <name evidence="2" type="ORF">BN159_4120</name>
</gene>
<evidence type="ECO:0000259" key="1">
    <source>
        <dbReference type="Pfam" id="PF07811"/>
    </source>
</evidence>
<dbReference type="HOGENOM" id="CLU_116311_0_2_11"/>
<dbReference type="eggNOG" id="ENOG5033A2X">
    <property type="taxonomic scope" value="Bacteria"/>
</dbReference>
<accession>K4R711</accession>
<evidence type="ECO:0000313" key="2">
    <source>
        <dbReference type="EMBL" id="CCK28499.1"/>
    </source>
</evidence>
<feature type="domain" description="TadE-like" evidence="1">
    <location>
        <begin position="1"/>
        <end position="35"/>
    </location>
</feature>
<dbReference type="InterPro" id="IPR049790">
    <property type="entry name" value="Rv3655c/TadE"/>
</dbReference>
<evidence type="ECO:0000313" key="3">
    <source>
        <dbReference type="Proteomes" id="UP000008043"/>
    </source>
</evidence>
<dbReference type="KEGG" id="sdv:BN159_4120"/>
<dbReference type="InterPro" id="IPR012495">
    <property type="entry name" value="TadE-like_dom"/>
</dbReference>